<proteinExistence type="predicted"/>
<name>A0A0A0LWW9_CUCSA</name>
<accession>A0A0A0LWW9</accession>
<evidence type="ECO:0000313" key="3">
    <source>
        <dbReference type="EMBL" id="KGN65352.1"/>
    </source>
</evidence>
<dbReference type="AlphaFoldDB" id="A0A0A0LWW9"/>
<keyword evidence="2" id="KW-1133">Transmembrane helix</keyword>
<protein>
    <submittedName>
        <fullName evidence="3">Uncharacterized protein</fullName>
    </submittedName>
</protein>
<dbReference type="Proteomes" id="UP000029981">
    <property type="component" value="Chromosome 1"/>
</dbReference>
<dbReference type="KEGG" id="csv:105435738"/>
<feature type="compositionally biased region" description="Low complexity" evidence="1">
    <location>
        <begin position="282"/>
        <end position="304"/>
    </location>
</feature>
<keyword evidence="4" id="KW-1185">Reference proteome</keyword>
<keyword evidence="2" id="KW-0812">Transmembrane</keyword>
<reference evidence="3 4" key="2">
    <citation type="journal article" date="2009" name="PLoS ONE">
        <title>An integrated genetic and cytogenetic map of the cucumber genome.</title>
        <authorList>
            <person name="Ren Y."/>
            <person name="Zhang Z."/>
            <person name="Liu J."/>
            <person name="Staub J.E."/>
            <person name="Han Y."/>
            <person name="Cheng Z."/>
            <person name="Li X."/>
            <person name="Lu J."/>
            <person name="Miao H."/>
            <person name="Kang H."/>
            <person name="Xie B."/>
            <person name="Gu X."/>
            <person name="Wang X."/>
            <person name="Du Y."/>
            <person name="Jin W."/>
            <person name="Huang S."/>
        </authorList>
    </citation>
    <scope>NUCLEOTIDE SEQUENCE [LARGE SCALE GENOMIC DNA]</scope>
    <source>
        <strain evidence="4">cv. 9930</strain>
    </source>
</reference>
<dbReference type="OrthoDB" id="680110at2759"/>
<sequence length="304" mass="32159">MQGTSKVILGATLIMVVSLAIVLGLILVLLAELYCSLLLRRRRLRVAPPTTTSSNLPGDLVATATNISQSLPSAHRRDNNRSAISLSSLYAHGVLSAPRNFLFPTVPCVKDNNVDDVAEPEAKSQSSQLHRIIDIDTLESSLSPRPIGLISTPSLPSSPIISASPDVSILKACAQSKLSPAIACNDSSSNGSDHFMYISNPIYDNDAIRPSRGENTPFETPNSSPSRLERCSSSEEDEIVASLSSTIHSLPNTPPLTPMKKLPAEACSVTLRDARSLGNSGSDSNTHNGLSSSSSGSPCTSPSW</sequence>
<keyword evidence="2" id="KW-0472">Membrane</keyword>
<dbReference type="OMA" id="FMYISNP"/>
<feature type="compositionally biased region" description="Polar residues" evidence="1">
    <location>
        <begin position="213"/>
        <end position="222"/>
    </location>
</feature>
<dbReference type="Gramene" id="KGN65352">
    <property type="protein sequence ID" value="KGN65352"/>
    <property type="gene ID" value="Csa_1G366990"/>
</dbReference>
<evidence type="ECO:0000256" key="1">
    <source>
        <dbReference type="SAM" id="MobiDB-lite"/>
    </source>
</evidence>
<reference evidence="3 4" key="4">
    <citation type="journal article" date="2011" name="BMC Genomics">
        <title>RNA-Seq improves annotation of protein-coding genes in the cucumber genome.</title>
        <authorList>
            <person name="Li Z."/>
            <person name="Zhang Z."/>
            <person name="Yan P."/>
            <person name="Huang S."/>
            <person name="Fei Z."/>
            <person name="Lin K."/>
        </authorList>
    </citation>
    <scope>NUCLEOTIDE SEQUENCE [LARGE SCALE GENOMIC DNA]</scope>
    <source>
        <strain evidence="4">cv. 9930</strain>
    </source>
</reference>
<feature type="region of interest" description="Disordered" evidence="1">
    <location>
        <begin position="273"/>
        <end position="304"/>
    </location>
</feature>
<feature type="transmembrane region" description="Helical" evidence="2">
    <location>
        <begin position="12"/>
        <end position="35"/>
    </location>
</feature>
<feature type="region of interest" description="Disordered" evidence="1">
    <location>
        <begin position="206"/>
        <end position="230"/>
    </location>
</feature>
<evidence type="ECO:0000256" key="2">
    <source>
        <dbReference type="SAM" id="Phobius"/>
    </source>
</evidence>
<reference evidence="3 4" key="3">
    <citation type="journal article" date="2010" name="BMC Genomics">
        <title>Transcriptome sequencing and comparative analysis of cucumber flowers with different sex types.</title>
        <authorList>
            <person name="Guo S."/>
            <person name="Zheng Y."/>
            <person name="Joung J.G."/>
            <person name="Liu S."/>
            <person name="Zhang Z."/>
            <person name="Crasta O.R."/>
            <person name="Sobral B.W."/>
            <person name="Xu Y."/>
            <person name="Huang S."/>
            <person name="Fei Z."/>
        </authorList>
    </citation>
    <scope>NUCLEOTIDE SEQUENCE [LARGE SCALE GENOMIC DNA]</scope>
    <source>
        <strain evidence="4">cv. 9930</strain>
    </source>
</reference>
<gene>
    <name evidence="3" type="ORF">Csa_1G366990</name>
</gene>
<dbReference type="EMBL" id="CM002922">
    <property type="protein sequence ID" value="KGN65352.1"/>
    <property type="molecule type" value="Genomic_DNA"/>
</dbReference>
<reference evidence="3 4" key="1">
    <citation type="journal article" date="2009" name="Nat. Genet.">
        <title>The genome of the cucumber, Cucumis sativus L.</title>
        <authorList>
            <person name="Huang S."/>
            <person name="Li R."/>
            <person name="Zhang Z."/>
            <person name="Li L."/>
            <person name="Gu X."/>
            <person name="Fan W."/>
            <person name="Lucas W.J."/>
            <person name="Wang X."/>
            <person name="Xie B."/>
            <person name="Ni P."/>
            <person name="Ren Y."/>
            <person name="Zhu H."/>
            <person name="Li J."/>
            <person name="Lin K."/>
            <person name="Jin W."/>
            <person name="Fei Z."/>
            <person name="Li G."/>
            <person name="Staub J."/>
            <person name="Kilian A."/>
            <person name="van der Vossen E.A."/>
            <person name="Wu Y."/>
            <person name="Guo J."/>
            <person name="He J."/>
            <person name="Jia Z."/>
            <person name="Ren Y."/>
            <person name="Tian G."/>
            <person name="Lu Y."/>
            <person name="Ruan J."/>
            <person name="Qian W."/>
            <person name="Wang M."/>
            <person name="Huang Q."/>
            <person name="Li B."/>
            <person name="Xuan Z."/>
            <person name="Cao J."/>
            <person name="Asan"/>
            <person name="Wu Z."/>
            <person name="Zhang J."/>
            <person name="Cai Q."/>
            <person name="Bai Y."/>
            <person name="Zhao B."/>
            <person name="Han Y."/>
            <person name="Li Y."/>
            <person name="Li X."/>
            <person name="Wang S."/>
            <person name="Shi Q."/>
            <person name="Liu S."/>
            <person name="Cho W.K."/>
            <person name="Kim J.Y."/>
            <person name="Xu Y."/>
            <person name="Heller-Uszynska K."/>
            <person name="Miao H."/>
            <person name="Cheng Z."/>
            <person name="Zhang S."/>
            <person name="Wu J."/>
            <person name="Yang Y."/>
            <person name="Kang H."/>
            <person name="Li M."/>
            <person name="Liang H."/>
            <person name="Ren X."/>
            <person name="Shi Z."/>
            <person name="Wen M."/>
            <person name="Jian M."/>
            <person name="Yang H."/>
            <person name="Zhang G."/>
            <person name="Yang Z."/>
            <person name="Chen R."/>
            <person name="Liu S."/>
            <person name="Li J."/>
            <person name="Ma L."/>
            <person name="Liu H."/>
            <person name="Zhou Y."/>
            <person name="Zhao J."/>
            <person name="Fang X."/>
            <person name="Li G."/>
            <person name="Fang L."/>
            <person name="Li Y."/>
            <person name="Liu D."/>
            <person name="Zheng H."/>
            <person name="Zhang Y."/>
            <person name="Qin N."/>
            <person name="Li Z."/>
            <person name="Yang G."/>
            <person name="Yang S."/>
            <person name="Bolund L."/>
            <person name="Kristiansen K."/>
            <person name="Zheng H."/>
            <person name="Li S."/>
            <person name="Zhang X."/>
            <person name="Yang H."/>
            <person name="Wang J."/>
            <person name="Sun R."/>
            <person name="Zhang B."/>
            <person name="Jiang S."/>
            <person name="Wang J."/>
            <person name="Du Y."/>
            <person name="Li S."/>
        </authorList>
    </citation>
    <scope>NUCLEOTIDE SEQUENCE [LARGE SCALE GENOMIC DNA]</scope>
    <source>
        <strain evidence="4">cv. 9930</strain>
    </source>
</reference>
<evidence type="ECO:0000313" key="4">
    <source>
        <dbReference type="Proteomes" id="UP000029981"/>
    </source>
</evidence>
<organism evidence="3 4">
    <name type="scientific">Cucumis sativus</name>
    <name type="common">Cucumber</name>
    <dbReference type="NCBI Taxonomy" id="3659"/>
    <lineage>
        <taxon>Eukaryota</taxon>
        <taxon>Viridiplantae</taxon>
        <taxon>Streptophyta</taxon>
        <taxon>Embryophyta</taxon>
        <taxon>Tracheophyta</taxon>
        <taxon>Spermatophyta</taxon>
        <taxon>Magnoliopsida</taxon>
        <taxon>eudicotyledons</taxon>
        <taxon>Gunneridae</taxon>
        <taxon>Pentapetalae</taxon>
        <taxon>rosids</taxon>
        <taxon>fabids</taxon>
        <taxon>Cucurbitales</taxon>
        <taxon>Cucurbitaceae</taxon>
        <taxon>Benincaseae</taxon>
        <taxon>Cucumis</taxon>
    </lineage>
</organism>